<organism evidence="2">
    <name type="scientific">freshwater metagenome</name>
    <dbReference type="NCBI Taxonomy" id="449393"/>
    <lineage>
        <taxon>unclassified sequences</taxon>
        <taxon>metagenomes</taxon>
        <taxon>ecological metagenomes</taxon>
    </lineage>
</organism>
<protein>
    <submittedName>
        <fullName evidence="2">Unannotated protein</fullName>
    </submittedName>
</protein>
<gene>
    <name evidence="2" type="ORF">UFOPK3674_01383</name>
</gene>
<evidence type="ECO:0000313" key="2">
    <source>
        <dbReference type="EMBL" id="CAB4934453.1"/>
    </source>
</evidence>
<keyword evidence="1" id="KW-0472">Membrane</keyword>
<sequence length="59" mass="6331">MVLAMSNALKIDIGLIGVFFVLFPLLAHALIGVAAAGVVQEKAENDRFLEEHRIPGSKV</sequence>
<accession>A0A6J7ITE8</accession>
<feature type="transmembrane region" description="Helical" evidence="1">
    <location>
        <begin position="13"/>
        <end position="39"/>
    </location>
</feature>
<keyword evidence="1" id="KW-1133">Transmembrane helix</keyword>
<dbReference type="EMBL" id="CAFBMX010000006">
    <property type="protein sequence ID" value="CAB4934453.1"/>
    <property type="molecule type" value="Genomic_DNA"/>
</dbReference>
<keyword evidence="1" id="KW-0812">Transmembrane</keyword>
<name>A0A6J7ITE8_9ZZZZ</name>
<dbReference type="AlphaFoldDB" id="A0A6J7ITE8"/>
<reference evidence="2" key="1">
    <citation type="submission" date="2020-05" db="EMBL/GenBank/DDBJ databases">
        <authorList>
            <person name="Chiriac C."/>
            <person name="Salcher M."/>
            <person name="Ghai R."/>
            <person name="Kavagutti S V."/>
        </authorList>
    </citation>
    <scope>NUCLEOTIDE SEQUENCE</scope>
</reference>
<proteinExistence type="predicted"/>
<evidence type="ECO:0000256" key="1">
    <source>
        <dbReference type="SAM" id="Phobius"/>
    </source>
</evidence>